<evidence type="ECO:0000313" key="8">
    <source>
        <dbReference type="Proteomes" id="UP000248198"/>
    </source>
</evidence>
<accession>A0A318UCS9</accession>
<evidence type="ECO:0000256" key="5">
    <source>
        <dbReference type="SAM" id="SignalP"/>
    </source>
</evidence>
<evidence type="ECO:0000256" key="1">
    <source>
        <dbReference type="ARBA" id="ARBA00023002"/>
    </source>
</evidence>
<name>A0A318UCS9_9SPHI</name>
<dbReference type="EC" id="1.8.4.11" evidence="4"/>
<feature type="active site" evidence="4">
    <location>
        <position position="58"/>
    </location>
</feature>
<dbReference type="GO" id="GO:0008113">
    <property type="term" value="F:peptide-methionine (S)-S-oxide reductase activity"/>
    <property type="evidence" value="ECO:0007669"/>
    <property type="project" value="UniProtKB-UniRule"/>
</dbReference>
<keyword evidence="5" id="KW-0732">Signal</keyword>
<comment type="similarity">
    <text evidence="4">Belongs to the MsrA Met sulfoxide reductase family.</text>
</comment>
<evidence type="ECO:0000256" key="2">
    <source>
        <dbReference type="ARBA" id="ARBA00047806"/>
    </source>
</evidence>
<feature type="domain" description="Peptide methionine sulphoxide reductase MsrA" evidence="6">
    <location>
        <begin position="52"/>
        <end position="199"/>
    </location>
</feature>
<gene>
    <name evidence="4" type="primary">msrA</name>
    <name evidence="7" type="ORF">B0O44_10463</name>
</gene>
<comment type="catalytic activity">
    <reaction evidence="3 4">
        <text>[thioredoxin]-disulfide + L-methionine + H2O = L-methionine (S)-S-oxide + [thioredoxin]-dithiol</text>
        <dbReference type="Rhea" id="RHEA:19993"/>
        <dbReference type="Rhea" id="RHEA-COMP:10698"/>
        <dbReference type="Rhea" id="RHEA-COMP:10700"/>
        <dbReference type="ChEBI" id="CHEBI:15377"/>
        <dbReference type="ChEBI" id="CHEBI:29950"/>
        <dbReference type="ChEBI" id="CHEBI:50058"/>
        <dbReference type="ChEBI" id="CHEBI:57844"/>
        <dbReference type="ChEBI" id="CHEBI:58772"/>
        <dbReference type="EC" id="1.8.4.11"/>
    </reaction>
</comment>
<feature type="signal peptide" evidence="5">
    <location>
        <begin position="1"/>
        <end position="27"/>
    </location>
</feature>
<dbReference type="OrthoDB" id="4174719at2"/>
<dbReference type="EMBL" id="QKLU01000004">
    <property type="protein sequence ID" value="PYF73893.1"/>
    <property type="molecule type" value="Genomic_DNA"/>
</dbReference>
<dbReference type="Proteomes" id="UP000248198">
    <property type="component" value="Unassembled WGS sequence"/>
</dbReference>
<evidence type="ECO:0000256" key="4">
    <source>
        <dbReference type="HAMAP-Rule" id="MF_01401"/>
    </source>
</evidence>
<keyword evidence="1 4" id="KW-0560">Oxidoreductase</keyword>
<dbReference type="Gene3D" id="3.30.1060.10">
    <property type="entry name" value="Peptide methionine sulphoxide reductase MsrA"/>
    <property type="match status" value="1"/>
</dbReference>
<dbReference type="PANTHER" id="PTHR43774:SF1">
    <property type="entry name" value="PEPTIDE METHIONINE SULFOXIDE REDUCTASE MSRA 2"/>
    <property type="match status" value="1"/>
</dbReference>
<proteinExistence type="inferred from homology"/>
<dbReference type="AlphaFoldDB" id="A0A318UCS9"/>
<protein>
    <recommendedName>
        <fullName evidence="4">Peptide methionine sulfoxide reductase MsrA</fullName>
        <shortName evidence="4">Protein-methionine-S-oxide reductase</shortName>
        <ecNumber evidence="4">1.8.4.11</ecNumber>
    </recommendedName>
    <alternativeName>
        <fullName evidence="4">Peptide-methionine (S)-S-oxide reductase</fullName>
        <shortName evidence="4">Peptide Met(O) reductase</shortName>
    </alternativeName>
</protein>
<dbReference type="NCBIfam" id="TIGR00401">
    <property type="entry name" value="msrA"/>
    <property type="match status" value="1"/>
</dbReference>
<reference evidence="7 8" key="1">
    <citation type="submission" date="2018-06" db="EMBL/GenBank/DDBJ databases">
        <title>Genomic Encyclopedia of Archaeal and Bacterial Type Strains, Phase II (KMG-II): from individual species to whole genera.</title>
        <authorList>
            <person name="Goeker M."/>
        </authorList>
    </citation>
    <scope>NUCLEOTIDE SEQUENCE [LARGE SCALE GENOMIC DNA]</scope>
    <source>
        <strain evidence="7 8">DSM 27372</strain>
    </source>
</reference>
<comment type="function">
    <text evidence="4">Has an important function as a repair enzyme for proteins that have been inactivated by oxidation. Catalyzes the reversible oxidation-reduction of methionine sulfoxide in proteins to methionine.</text>
</comment>
<dbReference type="Pfam" id="PF01625">
    <property type="entry name" value="PMSR"/>
    <property type="match status" value="1"/>
</dbReference>
<organism evidence="7 8">
    <name type="scientific">Pedobacter nutrimenti</name>
    <dbReference type="NCBI Taxonomy" id="1241337"/>
    <lineage>
        <taxon>Bacteria</taxon>
        <taxon>Pseudomonadati</taxon>
        <taxon>Bacteroidota</taxon>
        <taxon>Sphingobacteriia</taxon>
        <taxon>Sphingobacteriales</taxon>
        <taxon>Sphingobacteriaceae</taxon>
        <taxon>Pedobacter</taxon>
    </lineage>
</organism>
<dbReference type="HAMAP" id="MF_01401">
    <property type="entry name" value="MsrA"/>
    <property type="match status" value="1"/>
</dbReference>
<evidence type="ECO:0000256" key="3">
    <source>
        <dbReference type="ARBA" id="ARBA00048782"/>
    </source>
</evidence>
<comment type="catalytic activity">
    <reaction evidence="2 4">
        <text>L-methionyl-[protein] + [thioredoxin]-disulfide + H2O = L-methionyl-(S)-S-oxide-[protein] + [thioredoxin]-dithiol</text>
        <dbReference type="Rhea" id="RHEA:14217"/>
        <dbReference type="Rhea" id="RHEA-COMP:10698"/>
        <dbReference type="Rhea" id="RHEA-COMP:10700"/>
        <dbReference type="Rhea" id="RHEA-COMP:12313"/>
        <dbReference type="Rhea" id="RHEA-COMP:12315"/>
        <dbReference type="ChEBI" id="CHEBI:15377"/>
        <dbReference type="ChEBI" id="CHEBI:16044"/>
        <dbReference type="ChEBI" id="CHEBI:29950"/>
        <dbReference type="ChEBI" id="CHEBI:44120"/>
        <dbReference type="ChEBI" id="CHEBI:50058"/>
        <dbReference type="EC" id="1.8.4.11"/>
    </reaction>
</comment>
<dbReference type="SUPFAM" id="SSF55068">
    <property type="entry name" value="Peptide methionine sulfoxide reductase"/>
    <property type="match status" value="1"/>
</dbReference>
<comment type="caution">
    <text evidence="7">The sequence shown here is derived from an EMBL/GenBank/DDBJ whole genome shotgun (WGS) entry which is preliminary data.</text>
</comment>
<evidence type="ECO:0000259" key="6">
    <source>
        <dbReference type="Pfam" id="PF01625"/>
    </source>
</evidence>
<evidence type="ECO:0000313" key="7">
    <source>
        <dbReference type="EMBL" id="PYF73893.1"/>
    </source>
</evidence>
<dbReference type="InterPro" id="IPR002569">
    <property type="entry name" value="Met_Sox_Rdtase_MsrA_dom"/>
</dbReference>
<sequence length="228" mass="26103">MSPRMQLKLFCPLVVFALLCFCACTPAGELQQLDSKNGFTLVPSPEKSQRVANFAGGCFWAMQECMRELKGVKKVISGYAGGDLANPTYEMVLGGKSGHAETVQVYYDPKVISFEQLTEAFFYAHDPTQIDGQGPDLGRDYRSIAFYRSTQEYKTIRKVMDKIDRNGPYSEPVLTELMAYKVFYPAETSHQDYYRKHSWDPYIRRVSVPKVLKMKHFVSYLVDPKYLH</sequence>
<dbReference type="PANTHER" id="PTHR43774">
    <property type="entry name" value="PEPTIDE METHIONINE SULFOXIDE REDUCTASE"/>
    <property type="match status" value="1"/>
</dbReference>
<dbReference type="GO" id="GO:0033744">
    <property type="term" value="F:L-methionine:thioredoxin-disulfide S-oxidoreductase activity"/>
    <property type="evidence" value="ECO:0007669"/>
    <property type="project" value="RHEA"/>
</dbReference>
<dbReference type="InterPro" id="IPR036509">
    <property type="entry name" value="Met_Sox_Rdtase_MsrA_sf"/>
</dbReference>
<feature type="chain" id="PRO_5016452798" description="Peptide methionine sulfoxide reductase MsrA" evidence="5">
    <location>
        <begin position="28"/>
        <end position="228"/>
    </location>
</feature>
<keyword evidence="8" id="KW-1185">Reference proteome</keyword>